<reference evidence="1" key="2">
    <citation type="submission" date="2020-09" db="EMBL/GenBank/DDBJ databases">
        <authorList>
            <person name="Sun Q."/>
            <person name="Zhou Y."/>
        </authorList>
    </citation>
    <scope>NUCLEOTIDE SEQUENCE</scope>
    <source>
        <strain evidence="1">CGMCC 4.3508</strain>
    </source>
</reference>
<proteinExistence type="predicted"/>
<dbReference type="Proteomes" id="UP000638263">
    <property type="component" value="Unassembled WGS sequence"/>
</dbReference>
<comment type="caution">
    <text evidence="1">The sequence shown here is derived from an EMBL/GenBank/DDBJ whole genome shotgun (WGS) entry which is preliminary data.</text>
</comment>
<accession>A0A917RK46</accession>
<name>A0A917RK46_9NOCA</name>
<organism evidence="1 2">
    <name type="scientific">Nocardia jinanensis</name>
    <dbReference type="NCBI Taxonomy" id="382504"/>
    <lineage>
        <taxon>Bacteria</taxon>
        <taxon>Bacillati</taxon>
        <taxon>Actinomycetota</taxon>
        <taxon>Actinomycetes</taxon>
        <taxon>Mycobacteriales</taxon>
        <taxon>Nocardiaceae</taxon>
        <taxon>Nocardia</taxon>
    </lineage>
</organism>
<dbReference type="AlphaFoldDB" id="A0A917RK46"/>
<sequence>MGSTPIRPRPLTDLEAAVIRKMLSAGRHGSAEYRAQIPYSQVVSTWGVGSPSVDVEVRPGPAPAGDVTDGIVANGTVTDPSGRPIGEVILWVEAGRLSGIEYAWYTDERPTQLPGPDQIDLL</sequence>
<protein>
    <submittedName>
        <fullName evidence="1">Uncharacterized protein</fullName>
    </submittedName>
</protein>
<keyword evidence="2" id="KW-1185">Reference proteome</keyword>
<evidence type="ECO:0000313" key="1">
    <source>
        <dbReference type="EMBL" id="GGL12276.1"/>
    </source>
</evidence>
<gene>
    <name evidence="1" type="ORF">GCM10011588_28360</name>
</gene>
<reference evidence="1" key="1">
    <citation type="journal article" date="2014" name="Int. J. Syst. Evol. Microbiol.">
        <title>Complete genome sequence of Corynebacterium casei LMG S-19264T (=DSM 44701T), isolated from a smear-ripened cheese.</title>
        <authorList>
            <consortium name="US DOE Joint Genome Institute (JGI-PGF)"/>
            <person name="Walter F."/>
            <person name="Albersmeier A."/>
            <person name="Kalinowski J."/>
            <person name="Ruckert C."/>
        </authorList>
    </citation>
    <scope>NUCLEOTIDE SEQUENCE</scope>
    <source>
        <strain evidence="1">CGMCC 4.3508</strain>
    </source>
</reference>
<evidence type="ECO:0000313" key="2">
    <source>
        <dbReference type="Proteomes" id="UP000638263"/>
    </source>
</evidence>
<dbReference type="EMBL" id="BMMH01000005">
    <property type="protein sequence ID" value="GGL12276.1"/>
    <property type="molecule type" value="Genomic_DNA"/>
</dbReference>